<evidence type="ECO:0000256" key="2">
    <source>
        <dbReference type="ARBA" id="ARBA00022840"/>
    </source>
</evidence>
<dbReference type="SMART" id="SM00382">
    <property type="entry name" value="AAA"/>
    <property type="match status" value="1"/>
</dbReference>
<dbReference type="InterPro" id="IPR027417">
    <property type="entry name" value="P-loop_NTPase"/>
</dbReference>
<keyword evidence="5" id="KW-1185">Reference proteome</keyword>
<dbReference type="GO" id="GO:0016887">
    <property type="term" value="F:ATP hydrolysis activity"/>
    <property type="evidence" value="ECO:0007669"/>
    <property type="project" value="InterPro"/>
</dbReference>
<accession>A0A167BCF9</accession>
<evidence type="ECO:0000313" key="5">
    <source>
        <dbReference type="Proteomes" id="UP000077134"/>
    </source>
</evidence>
<dbReference type="PROSITE" id="PS50893">
    <property type="entry name" value="ABC_TRANSPORTER_2"/>
    <property type="match status" value="1"/>
</dbReference>
<evidence type="ECO:0000259" key="3">
    <source>
        <dbReference type="PROSITE" id="PS50893"/>
    </source>
</evidence>
<dbReference type="PANTHER" id="PTHR43038:SF7">
    <property type="entry name" value="ABC TRANSPORT SYSTEM ATP-BINDING PROTEIN"/>
    <property type="match status" value="1"/>
</dbReference>
<evidence type="ECO:0000256" key="1">
    <source>
        <dbReference type="ARBA" id="ARBA00022741"/>
    </source>
</evidence>
<dbReference type="Proteomes" id="UP000077134">
    <property type="component" value="Unassembled WGS sequence"/>
</dbReference>
<name>A0A167BCF9_9BACL</name>
<dbReference type="RefSeq" id="WP_068660668.1">
    <property type="nucleotide sequence ID" value="NZ_CP017770.1"/>
</dbReference>
<evidence type="ECO:0000313" key="4">
    <source>
        <dbReference type="EMBL" id="OAB71942.1"/>
    </source>
</evidence>
<sequence>MPTVLQTNSLSKIFAQSAGIRDVSLQVMAGDIYALLGRDGSGKSTLLKVLTGSIASTFGNFTFFDNTDVQSEYARIGYVPQVPALNMNFTIAENLEYYAKAFGIVSTSSITSLSKSVDIDITERKKVKRLPFGIQRKLSIAVALLGKPDLLLLDEPLRGLDAIEKSFILNFLLRLSKRENLTIFLTGQNYEEVSKISTRYGIINNETIIDEFTTVALSERCNRCVKIRTKQTIKATSILEKICPEYEILSDDEIRVFGVMDRSGFINTSLVSAGITVDEISITGEDEGMYITNLMGGKKG</sequence>
<dbReference type="KEGG" id="pcx:LPB68_12585"/>
<dbReference type="OrthoDB" id="9804819at2"/>
<organism evidence="4 5">
    <name type="scientific">Paenibacillus crassostreae</name>
    <dbReference type="NCBI Taxonomy" id="1763538"/>
    <lineage>
        <taxon>Bacteria</taxon>
        <taxon>Bacillati</taxon>
        <taxon>Bacillota</taxon>
        <taxon>Bacilli</taxon>
        <taxon>Bacillales</taxon>
        <taxon>Paenibacillaceae</taxon>
        <taxon>Paenibacillus</taxon>
    </lineage>
</organism>
<dbReference type="PANTHER" id="PTHR43038">
    <property type="entry name" value="ATP-BINDING CASSETTE, SUB-FAMILY H, MEMBER 1"/>
    <property type="match status" value="1"/>
</dbReference>
<gene>
    <name evidence="4" type="ORF">PNBC_18305</name>
</gene>
<dbReference type="SUPFAM" id="SSF52540">
    <property type="entry name" value="P-loop containing nucleoside triphosphate hydrolases"/>
    <property type="match status" value="1"/>
</dbReference>
<dbReference type="Pfam" id="PF00005">
    <property type="entry name" value="ABC_tran"/>
    <property type="match status" value="1"/>
</dbReference>
<dbReference type="STRING" id="1763538.LPB68_12585"/>
<keyword evidence="2" id="KW-0067">ATP-binding</keyword>
<dbReference type="Gene3D" id="3.40.50.300">
    <property type="entry name" value="P-loop containing nucleotide triphosphate hydrolases"/>
    <property type="match status" value="1"/>
</dbReference>
<proteinExistence type="predicted"/>
<protein>
    <recommendedName>
        <fullName evidence="3">ABC transporter domain-containing protein</fullName>
    </recommendedName>
</protein>
<dbReference type="AlphaFoldDB" id="A0A167BCF9"/>
<keyword evidence="1" id="KW-0547">Nucleotide-binding</keyword>
<dbReference type="InterPro" id="IPR003439">
    <property type="entry name" value="ABC_transporter-like_ATP-bd"/>
</dbReference>
<dbReference type="GO" id="GO:0005524">
    <property type="term" value="F:ATP binding"/>
    <property type="evidence" value="ECO:0007669"/>
    <property type="project" value="UniProtKB-KW"/>
</dbReference>
<reference evidence="4 5" key="1">
    <citation type="submission" date="2016-02" db="EMBL/GenBank/DDBJ databases">
        <title>Paenibacillus sp. LPB0068, isolated from Crassostrea gigas.</title>
        <authorList>
            <person name="Shin S.-K."/>
            <person name="Yi H."/>
        </authorList>
    </citation>
    <scope>NUCLEOTIDE SEQUENCE [LARGE SCALE GENOMIC DNA]</scope>
    <source>
        <strain evidence="4 5">LPB0068</strain>
    </source>
</reference>
<dbReference type="EMBL" id="LSFN01000036">
    <property type="protein sequence ID" value="OAB71942.1"/>
    <property type="molecule type" value="Genomic_DNA"/>
</dbReference>
<feature type="domain" description="ABC transporter" evidence="3">
    <location>
        <begin position="5"/>
        <end position="230"/>
    </location>
</feature>
<dbReference type="InterPro" id="IPR003593">
    <property type="entry name" value="AAA+_ATPase"/>
</dbReference>
<comment type="caution">
    <text evidence="4">The sequence shown here is derived from an EMBL/GenBank/DDBJ whole genome shotgun (WGS) entry which is preliminary data.</text>
</comment>